<dbReference type="InterPro" id="IPR006638">
    <property type="entry name" value="Elp3/MiaA/NifB-like_rSAM"/>
</dbReference>
<dbReference type="EMBL" id="UINC01058435">
    <property type="protein sequence ID" value="SVB80695.1"/>
    <property type="molecule type" value="Genomic_DNA"/>
</dbReference>
<dbReference type="SFLD" id="SFLDG01082">
    <property type="entry name" value="B12-binding_domain_containing"/>
    <property type="match status" value="1"/>
</dbReference>
<feature type="non-terminal residue" evidence="9">
    <location>
        <position position="395"/>
    </location>
</feature>
<dbReference type="InterPro" id="IPR010723">
    <property type="entry name" value="HemN_C"/>
</dbReference>
<dbReference type="SFLD" id="SFLDF00562">
    <property type="entry name" value="HemN-like__clustered_with_heat"/>
    <property type="match status" value="1"/>
</dbReference>
<keyword evidence="7" id="KW-0143">Chaperone</keyword>
<evidence type="ECO:0000256" key="3">
    <source>
        <dbReference type="ARBA" id="ARBA00022691"/>
    </source>
</evidence>
<evidence type="ECO:0000256" key="7">
    <source>
        <dbReference type="ARBA" id="ARBA00023186"/>
    </source>
</evidence>
<dbReference type="NCBIfam" id="TIGR00539">
    <property type="entry name" value="hemN_rel"/>
    <property type="match status" value="1"/>
</dbReference>
<proteinExistence type="inferred from homology"/>
<evidence type="ECO:0000256" key="2">
    <source>
        <dbReference type="ARBA" id="ARBA00022617"/>
    </source>
</evidence>
<keyword evidence="5" id="KW-0408">Iron</keyword>
<dbReference type="SMART" id="SM00729">
    <property type="entry name" value="Elp3"/>
    <property type="match status" value="1"/>
</dbReference>
<dbReference type="GO" id="GO:0005737">
    <property type="term" value="C:cytoplasm"/>
    <property type="evidence" value="ECO:0007669"/>
    <property type="project" value="InterPro"/>
</dbReference>
<organism evidence="9">
    <name type="scientific">marine metagenome</name>
    <dbReference type="NCBI Taxonomy" id="408172"/>
    <lineage>
        <taxon>unclassified sequences</taxon>
        <taxon>metagenomes</taxon>
        <taxon>ecological metagenomes</taxon>
    </lineage>
</organism>
<evidence type="ECO:0000256" key="5">
    <source>
        <dbReference type="ARBA" id="ARBA00023004"/>
    </source>
</evidence>
<protein>
    <recommendedName>
        <fullName evidence="8">Radical SAM core domain-containing protein</fullName>
    </recommendedName>
</protein>
<dbReference type="SFLD" id="SFLDS00029">
    <property type="entry name" value="Radical_SAM"/>
    <property type="match status" value="2"/>
</dbReference>
<reference evidence="9" key="1">
    <citation type="submission" date="2018-05" db="EMBL/GenBank/DDBJ databases">
        <authorList>
            <person name="Lanie J.A."/>
            <person name="Ng W.-L."/>
            <person name="Kazmierczak K.M."/>
            <person name="Andrzejewski T.M."/>
            <person name="Davidsen T.M."/>
            <person name="Wayne K.J."/>
            <person name="Tettelin H."/>
            <person name="Glass J.I."/>
            <person name="Rusch D."/>
            <person name="Podicherti R."/>
            <person name="Tsui H.-C.T."/>
            <person name="Winkler M.E."/>
        </authorList>
    </citation>
    <scope>NUCLEOTIDE SEQUENCE</scope>
</reference>
<dbReference type="PROSITE" id="PS51918">
    <property type="entry name" value="RADICAL_SAM"/>
    <property type="match status" value="1"/>
</dbReference>
<evidence type="ECO:0000259" key="8">
    <source>
        <dbReference type="PROSITE" id="PS51918"/>
    </source>
</evidence>
<evidence type="ECO:0000256" key="4">
    <source>
        <dbReference type="ARBA" id="ARBA00022723"/>
    </source>
</evidence>
<dbReference type="InterPro" id="IPR058240">
    <property type="entry name" value="rSAM_sf"/>
</dbReference>
<dbReference type="InterPro" id="IPR034505">
    <property type="entry name" value="Coproporphyrinogen-III_oxidase"/>
</dbReference>
<comment type="similarity">
    <text evidence="1">Belongs to the anaerobic coproporphyrinogen-III oxidase family. HemW subfamily.</text>
</comment>
<dbReference type="AlphaFoldDB" id="A0A382H0N0"/>
<keyword evidence="3" id="KW-0949">S-adenosyl-L-methionine</keyword>
<dbReference type="InterPro" id="IPR007197">
    <property type="entry name" value="rSAM"/>
</dbReference>
<evidence type="ECO:0000256" key="6">
    <source>
        <dbReference type="ARBA" id="ARBA00023014"/>
    </source>
</evidence>
<keyword evidence="4" id="KW-0479">Metal-binding</keyword>
<name>A0A382H0N0_9ZZZZ</name>
<dbReference type="PANTHER" id="PTHR13932">
    <property type="entry name" value="COPROPORPHYRINIGEN III OXIDASE"/>
    <property type="match status" value="1"/>
</dbReference>
<feature type="domain" description="Radical SAM core" evidence="8">
    <location>
        <begin position="17"/>
        <end position="254"/>
    </location>
</feature>
<accession>A0A382H0N0</accession>
<dbReference type="GO" id="GO:0051539">
    <property type="term" value="F:4 iron, 4 sulfur cluster binding"/>
    <property type="evidence" value="ECO:0007669"/>
    <property type="project" value="InterPro"/>
</dbReference>
<evidence type="ECO:0000256" key="1">
    <source>
        <dbReference type="ARBA" id="ARBA00006100"/>
    </source>
</evidence>
<dbReference type="InterPro" id="IPR013785">
    <property type="entry name" value="Aldolase_TIM"/>
</dbReference>
<feature type="non-terminal residue" evidence="9">
    <location>
        <position position="1"/>
    </location>
</feature>
<dbReference type="SUPFAM" id="SSF102114">
    <property type="entry name" value="Radical SAM enzymes"/>
    <property type="match status" value="1"/>
</dbReference>
<evidence type="ECO:0000313" key="9">
    <source>
        <dbReference type="EMBL" id="SVB80695.1"/>
    </source>
</evidence>
<dbReference type="Gene3D" id="3.20.20.70">
    <property type="entry name" value="Aldolase class I"/>
    <property type="match status" value="1"/>
</dbReference>
<dbReference type="SFLD" id="SFLDF00288">
    <property type="entry name" value="HemN-like__clustered_with_nucl"/>
    <property type="match status" value="1"/>
</dbReference>
<dbReference type="InterPro" id="IPR004559">
    <property type="entry name" value="HemW-like"/>
</dbReference>
<gene>
    <name evidence="9" type="ORF">METZ01_LOCUS233549</name>
</gene>
<dbReference type="GO" id="GO:0046872">
    <property type="term" value="F:metal ion binding"/>
    <property type="evidence" value="ECO:0007669"/>
    <property type="project" value="UniProtKB-KW"/>
</dbReference>
<dbReference type="PANTHER" id="PTHR13932:SF5">
    <property type="entry name" value="RADICAL S-ADENOSYL METHIONINE DOMAIN-CONTAINING PROTEIN 1, MITOCHONDRIAL"/>
    <property type="match status" value="1"/>
</dbReference>
<keyword evidence="6" id="KW-0411">Iron-sulfur</keyword>
<dbReference type="Pfam" id="PF04055">
    <property type="entry name" value="Radical_SAM"/>
    <property type="match status" value="1"/>
</dbReference>
<dbReference type="SFLD" id="SFLDG01065">
    <property type="entry name" value="anaerobic_coproporphyrinogen-I"/>
    <property type="match status" value="2"/>
</dbReference>
<keyword evidence="2" id="KW-0349">Heme</keyword>
<dbReference type="Pfam" id="PF06969">
    <property type="entry name" value="HemN_C"/>
    <property type="match status" value="1"/>
</dbReference>
<sequence length="395" mass="45654">LSNHRNPSNKLKDTHIKTSKTKAGIYIHIPFCRTKCMYCDFYSITEREKDADKFVSALCREILRSPLDEYPWTFDTLFIGGGTPSLLNEHQLESILTTLSKKVPFSNFVEKTVEINPGEASLEKLTNFRSLGMNRVSMGVQSLKPELLTFLTRSHSVKQVFETCNHVRTAGFENLNCDLIYGIPGQTPDIWKRDINRIIELSPEHISAYTLTVEKGTELFHMVNSNEVTMPGESISADWFNLTRSYFSEHQYIPYEISNFSKPEKECRHNLHYWNIDPYMGFGPSAHSFDGNQRWNNVRSLDQYIKKMDEELSPISSNETLTPTQKLNERIGFGLRLNEGIDLDKFSEIQKKQFNQNMKQHQNKWDDYIEHNGKTVKLNELGFAFADEIAVDLIL</sequence>
<dbReference type="GO" id="GO:0006779">
    <property type="term" value="P:porphyrin-containing compound biosynthetic process"/>
    <property type="evidence" value="ECO:0007669"/>
    <property type="project" value="InterPro"/>
</dbReference>
<dbReference type="GO" id="GO:0004109">
    <property type="term" value="F:coproporphyrinogen oxidase activity"/>
    <property type="evidence" value="ECO:0007669"/>
    <property type="project" value="InterPro"/>
</dbReference>